<reference evidence="1 2" key="1">
    <citation type="journal article" date="2023" name="bioRxiv">
        <title>Conserved and derived expression patterns and positive selection on dental genes reveal complex evolutionary context of ever-growing rodent molars.</title>
        <authorList>
            <person name="Calamari Z.T."/>
            <person name="Song A."/>
            <person name="Cohen E."/>
            <person name="Akter M."/>
            <person name="Roy R.D."/>
            <person name="Hallikas O."/>
            <person name="Christensen M.M."/>
            <person name="Li P."/>
            <person name="Marangoni P."/>
            <person name="Jernvall J."/>
            <person name="Klein O.D."/>
        </authorList>
    </citation>
    <scope>NUCLEOTIDE SEQUENCE [LARGE SCALE GENOMIC DNA]</scope>
    <source>
        <strain evidence="1">V071</strain>
    </source>
</reference>
<keyword evidence="2" id="KW-1185">Reference proteome</keyword>
<dbReference type="AlphaFoldDB" id="A0AAW0HZH6"/>
<gene>
    <name evidence="1" type="ORF">U0070_022349</name>
</gene>
<organism evidence="1 2">
    <name type="scientific">Myodes glareolus</name>
    <name type="common">Bank vole</name>
    <name type="synonym">Clethrionomys glareolus</name>
    <dbReference type="NCBI Taxonomy" id="447135"/>
    <lineage>
        <taxon>Eukaryota</taxon>
        <taxon>Metazoa</taxon>
        <taxon>Chordata</taxon>
        <taxon>Craniata</taxon>
        <taxon>Vertebrata</taxon>
        <taxon>Euteleostomi</taxon>
        <taxon>Mammalia</taxon>
        <taxon>Eutheria</taxon>
        <taxon>Euarchontoglires</taxon>
        <taxon>Glires</taxon>
        <taxon>Rodentia</taxon>
        <taxon>Myomorpha</taxon>
        <taxon>Muroidea</taxon>
        <taxon>Cricetidae</taxon>
        <taxon>Arvicolinae</taxon>
        <taxon>Myodes</taxon>
    </lineage>
</organism>
<evidence type="ECO:0000313" key="1">
    <source>
        <dbReference type="EMBL" id="KAK7807540.1"/>
    </source>
</evidence>
<sequence length="41" mass="4631">MVFHHSYRNPKVLSIQVSNVKIASHSSASFSLPVTDMRIMD</sequence>
<proteinExistence type="predicted"/>
<dbReference type="Proteomes" id="UP001488838">
    <property type="component" value="Unassembled WGS sequence"/>
</dbReference>
<protein>
    <submittedName>
        <fullName evidence="1">Uncharacterized protein</fullName>
    </submittedName>
</protein>
<accession>A0AAW0HZH6</accession>
<dbReference type="EMBL" id="JBBHLL010000269">
    <property type="protein sequence ID" value="KAK7807540.1"/>
    <property type="molecule type" value="Genomic_DNA"/>
</dbReference>
<comment type="caution">
    <text evidence="1">The sequence shown here is derived from an EMBL/GenBank/DDBJ whole genome shotgun (WGS) entry which is preliminary data.</text>
</comment>
<evidence type="ECO:0000313" key="2">
    <source>
        <dbReference type="Proteomes" id="UP001488838"/>
    </source>
</evidence>
<name>A0AAW0HZH6_MYOGA</name>